<dbReference type="AlphaFoldDB" id="A0A317UQI5"/>
<dbReference type="GeneID" id="37059037"/>
<protein>
    <submittedName>
        <fullName evidence="1">Uncharacterized protein</fullName>
    </submittedName>
</protein>
<name>A0A317UQI5_ASPEC</name>
<dbReference type="VEuPathDB" id="FungiDB:BO83DRAFT_456608"/>
<dbReference type="Proteomes" id="UP000246171">
    <property type="component" value="Unassembled WGS sequence"/>
</dbReference>
<evidence type="ECO:0000313" key="1">
    <source>
        <dbReference type="EMBL" id="PWY63516.1"/>
    </source>
</evidence>
<dbReference type="RefSeq" id="XP_025383213.1">
    <property type="nucleotide sequence ID" value="XM_025537075.1"/>
</dbReference>
<keyword evidence="2" id="KW-1185">Reference proteome</keyword>
<gene>
    <name evidence="1" type="ORF">BO83DRAFT_456608</name>
</gene>
<proteinExistence type="predicted"/>
<organism evidence="1 2">
    <name type="scientific">Aspergillus eucalypticola (strain CBS 122712 / IBT 29274)</name>
    <dbReference type="NCBI Taxonomy" id="1448314"/>
    <lineage>
        <taxon>Eukaryota</taxon>
        <taxon>Fungi</taxon>
        <taxon>Dikarya</taxon>
        <taxon>Ascomycota</taxon>
        <taxon>Pezizomycotina</taxon>
        <taxon>Eurotiomycetes</taxon>
        <taxon>Eurotiomycetidae</taxon>
        <taxon>Eurotiales</taxon>
        <taxon>Aspergillaceae</taxon>
        <taxon>Aspergillus</taxon>
        <taxon>Aspergillus subgen. Circumdati</taxon>
    </lineage>
</organism>
<sequence length="64" mass="7710">MQNQEEHEGIYVLCRREFTDVVDDLAKGIDSQTRDLQLLPPPSLPSRDFMRTYWSRTPYNWKKH</sequence>
<dbReference type="EMBL" id="MSFU01000036">
    <property type="protein sequence ID" value="PWY63516.1"/>
    <property type="molecule type" value="Genomic_DNA"/>
</dbReference>
<comment type="caution">
    <text evidence="1">The sequence shown here is derived from an EMBL/GenBank/DDBJ whole genome shotgun (WGS) entry which is preliminary data.</text>
</comment>
<evidence type="ECO:0000313" key="2">
    <source>
        <dbReference type="Proteomes" id="UP000246171"/>
    </source>
</evidence>
<reference evidence="1" key="1">
    <citation type="submission" date="2016-12" db="EMBL/GenBank/DDBJ databases">
        <title>The genomes of Aspergillus section Nigri reveals drivers in fungal speciation.</title>
        <authorList>
            <consortium name="DOE Joint Genome Institute"/>
            <person name="Vesth T.C."/>
            <person name="Nybo J."/>
            <person name="Theobald S."/>
            <person name="Brandl J."/>
            <person name="Frisvad J.C."/>
            <person name="Nielsen K.F."/>
            <person name="Lyhne E.K."/>
            <person name="Kogle M.E."/>
            <person name="Kuo A."/>
            <person name="Riley R."/>
            <person name="Clum A."/>
            <person name="Nolan M."/>
            <person name="Lipzen A."/>
            <person name="Salamov A."/>
            <person name="Henrissat B."/>
            <person name="Wiebenga A."/>
            <person name="De vries R.P."/>
            <person name="Grigoriev I.V."/>
            <person name="Mortensen U.H."/>
            <person name="Andersen M.R."/>
            <person name="Baker S.E."/>
        </authorList>
    </citation>
    <scope>NUCLEOTIDE SEQUENCE</scope>
    <source>
        <strain evidence="1">CBS 122712</strain>
    </source>
</reference>
<accession>A0A317UQI5</accession>